<dbReference type="GO" id="GO:0015179">
    <property type="term" value="F:L-amino acid transmembrane transporter activity"/>
    <property type="evidence" value="ECO:0007669"/>
    <property type="project" value="TreeGrafter"/>
</dbReference>
<gene>
    <name evidence="6" type="ORF">HRJ53_30055</name>
</gene>
<comment type="subcellular location">
    <subcellularLocation>
        <location evidence="1">Membrane</location>
        <topology evidence="1">Multi-pass membrane protein</topology>
    </subcellularLocation>
</comment>
<feature type="transmembrane region" description="Helical" evidence="5">
    <location>
        <begin position="157"/>
        <end position="179"/>
    </location>
</feature>
<protein>
    <submittedName>
        <fullName evidence="6">APC family permease</fullName>
    </submittedName>
</protein>
<feature type="transmembrane region" description="Helical" evidence="5">
    <location>
        <begin position="50"/>
        <end position="70"/>
    </location>
</feature>
<evidence type="ECO:0000256" key="5">
    <source>
        <dbReference type="SAM" id="Phobius"/>
    </source>
</evidence>
<dbReference type="Pfam" id="PF13520">
    <property type="entry name" value="AA_permease_2"/>
    <property type="match status" value="1"/>
</dbReference>
<sequence>MIPANSGNSNLAMVSTATATAIVIADMIGVGVFTSLGFQVKDITSGFSLLLLWVVGGIAALCGALCYGELGAMFPRSSGEYNFLARSYHPAFGFLAGWVSATVGFAAPIALAAMAFGEYFKAIVPGIPPLVLGLAVSWLVALVHLRGIREGSAFQNIWTVLKLVLIIGFLIAGFVFGSAQSISFAPSRTDLPQVISAPFAISLVFVMYSYSGWNAAAYIVGEIREPHRSLPRALFTGTLIVAILYVGLNAVFLYTTPIDQMVGQIDVAVIAGRHIFGDWGGRLVGALICVGLVSSISAMTWIGPRVTVAVGEDMRLLRMFAHKSRNDVPTTAILFQLGIVNLLLLTQSFEAVLEFIQFSLIFCNFFAVLGVIKLRYT</sequence>
<keyword evidence="4 5" id="KW-0472">Membrane</keyword>
<feature type="transmembrane region" description="Helical" evidence="5">
    <location>
        <begin position="12"/>
        <end position="38"/>
    </location>
</feature>
<feature type="transmembrane region" description="Helical" evidence="5">
    <location>
        <begin position="199"/>
        <end position="221"/>
    </location>
</feature>
<dbReference type="PANTHER" id="PTHR11785:SF512">
    <property type="entry name" value="SOBREMESA, ISOFORM B"/>
    <property type="match status" value="1"/>
</dbReference>
<keyword evidence="3 5" id="KW-1133">Transmembrane helix</keyword>
<evidence type="ECO:0000256" key="1">
    <source>
        <dbReference type="ARBA" id="ARBA00004141"/>
    </source>
</evidence>
<feature type="transmembrane region" description="Helical" evidence="5">
    <location>
        <begin position="91"/>
        <end position="116"/>
    </location>
</feature>
<evidence type="ECO:0000256" key="4">
    <source>
        <dbReference type="ARBA" id="ARBA00023136"/>
    </source>
</evidence>
<dbReference type="InterPro" id="IPR050598">
    <property type="entry name" value="AminoAcid_Transporter"/>
</dbReference>
<accession>A0A7V8NXC8</accession>
<evidence type="ECO:0000313" key="6">
    <source>
        <dbReference type="EMBL" id="MBA0089255.1"/>
    </source>
</evidence>
<dbReference type="Gene3D" id="1.20.1740.10">
    <property type="entry name" value="Amino acid/polyamine transporter I"/>
    <property type="match status" value="1"/>
</dbReference>
<evidence type="ECO:0000256" key="3">
    <source>
        <dbReference type="ARBA" id="ARBA00022989"/>
    </source>
</evidence>
<dbReference type="PANTHER" id="PTHR11785">
    <property type="entry name" value="AMINO ACID TRANSPORTER"/>
    <property type="match status" value="1"/>
</dbReference>
<reference evidence="6" key="1">
    <citation type="submission" date="2020-06" db="EMBL/GenBank/DDBJ databases">
        <title>Legume-microbial interactions unlock mineral nutrients during tropical forest succession.</title>
        <authorList>
            <person name="Epihov D.Z."/>
        </authorList>
    </citation>
    <scope>NUCLEOTIDE SEQUENCE [LARGE SCALE GENOMIC DNA]</scope>
    <source>
        <strain evidence="6">Pan2503</strain>
    </source>
</reference>
<feature type="non-terminal residue" evidence="6">
    <location>
        <position position="377"/>
    </location>
</feature>
<keyword evidence="7" id="KW-1185">Reference proteome</keyword>
<feature type="transmembrane region" description="Helical" evidence="5">
    <location>
        <begin position="233"/>
        <end position="254"/>
    </location>
</feature>
<keyword evidence="2 5" id="KW-0812">Transmembrane</keyword>
<dbReference type="EMBL" id="JACDQQ010002900">
    <property type="protein sequence ID" value="MBA0089255.1"/>
    <property type="molecule type" value="Genomic_DNA"/>
</dbReference>
<dbReference type="Proteomes" id="UP000567293">
    <property type="component" value="Unassembled WGS sequence"/>
</dbReference>
<evidence type="ECO:0000256" key="2">
    <source>
        <dbReference type="ARBA" id="ARBA00022692"/>
    </source>
</evidence>
<dbReference type="InterPro" id="IPR002293">
    <property type="entry name" value="AA/rel_permease1"/>
</dbReference>
<comment type="caution">
    <text evidence="6">The sequence shown here is derived from an EMBL/GenBank/DDBJ whole genome shotgun (WGS) entry which is preliminary data.</text>
</comment>
<proteinExistence type="predicted"/>
<feature type="transmembrane region" description="Helical" evidence="5">
    <location>
        <begin position="328"/>
        <end position="349"/>
    </location>
</feature>
<feature type="transmembrane region" description="Helical" evidence="5">
    <location>
        <begin position="355"/>
        <end position="374"/>
    </location>
</feature>
<organism evidence="6 7">
    <name type="scientific">Candidatus Acidiferrum panamense</name>
    <dbReference type="NCBI Taxonomy" id="2741543"/>
    <lineage>
        <taxon>Bacteria</taxon>
        <taxon>Pseudomonadati</taxon>
        <taxon>Acidobacteriota</taxon>
        <taxon>Terriglobia</taxon>
        <taxon>Candidatus Acidiferrales</taxon>
        <taxon>Candidatus Acidiferrum</taxon>
    </lineage>
</organism>
<dbReference type="GO" id="GO:0016020">
    <property type="term" value="C:membrane"/>
    <property type="evidence" value="ECO:0007669"/>
    <property type="project" value="UniProtKB-SubCell"/>
</dbReference>
<feature type="transmembrane region" description="Helical" evidence="5">
    <location>
        <begin position="283"/>
        <end position="307"/>
    </location>
</feature>
<dbReference type="PIRSF" id="PIRSF006060">
    <property type="entry name" value="AA_transporter"/>
    <property type="match status" value="1"/>
</dbReference>
<dbReference type="AlphaFoldDB" id="A0A7V8NXC8"/>
<name>A0A7V8NXC8_9BACT</name>
<feature type="transmembrane region" description="Helical" evidence="5">
    <location>
        <begin position="122"/>
        <end position="145"/>
    </location>
</feature>
<evidence type="ECO:0000313" key="7">
    <source>
        <dbReference type="Proteomes" id="UP000567293"/>
    </source>
</evidence>